<name>A0A9Q1GD87_SYNKA</name>
<proteinExistence type="predicted"/>
<feature type="domain" description="Reverse transcriptase" evidence="1">
    <location>
        <begin position="1"/>
        <end position="201"/>
    </location>
</feature>
<dbReference type="Proteomes" id="UP001152622">
    <property type="component" value="Chromosome 1"/>
</dbReference>
<dbReference type="Pfam" id="PF00078">
    <property type="entry name" value="RVT_1"/>
    <property type="match status" value="1"/>
</dbReference>
<protein>
    <recommendedName>
        <fullName evidence="1">Reverse transcriptase domain-containing protein</fullName>
    </recommendedName>
</protein>
<organism evidence="2 3">
    <name type="scientific">Synaphobranchus kaupii</name>
    <name type="common">Kaup's arrowtooth eel</name>
    <dbReference type="NCBI Taxonomy" id="118154"/>
    <lineage>
        <taxon>Eukaryota</taxon>
        <taxon>Metazoa</taxon>
        <taxon>Chordata</taxon>
        <taxon>Craniata</taxon>
        <taxon>Vertebrata</taxon>
        <taxon>Euteleostomi</taxon>
        <taxon>Actinopterygii</taxon>
        <taxon>Neopterygii</taxon>
        <taxon>Teleostei</taxon>
        <taxon>Anguilliformes</taxon>
        <taxon>Synaphobranchidae</taxon>
        <taxon>Synaphobranchus</taxon>
    </lineage>
</organism>
<comment type="caution">
    <text evidence="2">The sequence shown here is derived from an EMBL/GenBank/DDBJ whole genome shotgun (WGS) entry which is preliminary data.</text>
</comment>
<evidence type="ECO:0000259" key="1">
    <source>
        <dbReference type="PROSITE" id="PS50878"/>
    </source>
</evidence>
<dbReference type="EMBL" id="JAINUF010000001">
    <property type="protein sequence ID" value="KAJ8381400.1"/>
    <property type="molecule type" value="Genomic_DNA"/>
</dbReference>
<keyword evidence="3" id="KW-1185">Reference proteome</keyword>
<dbReference type="PANTHER" id="PTHR33332">
    <property type="entry name" value="REVERSE TRANSCRIPTASE DOMAIN-CONTAINING PROTEIN"/>
    <property type="match status" value="1"/>
</dbReference>
<reference evidence="2" key="1">
    <citation type="journal article" date="2023" name="Science">
        <title>Genome structures resolve the early diversification of teleost fishes.</title>
        <authorList>
            <person name="Parey E."/>
            <person name="Louis A."/>
            <person name="Montfort J."/>
            <person name="Bouchez O."/>
            <person name="Roques C."/>
            <person name="Iampietro C."/>
            <person name="Lluch J."/>
            <person name="Castinel A."/>
            <person name="Donnadieu C."/>
            <person name="Desvignes T."/>
            <person name="Floi Bucao C."/>
            <person name="Jouanno E."/>
            <person name="Wen M."/>
            <person name="Mejri S."/>
            <person name="Dirks R."/>
            <person name="Jansen H."/>
            <person name="Henkel C."/>
            <person name="Chen W.J."/>
            <person name="Zahm M."/>
            <person name="Cabau C."/>
            <person name="Klopp C."/>
            <person name="Thompson A.W."/>
            <person name="Robinson-Rechavi M."/>
            <person name="Braasch I."/>
            <person name="Lecointre G."/>
            <person name="Bobe J."/>
            <person name="Postlethwait J.H."/>
            <person name="Berthelot C."/>
            <person name="Roest Crollius H."/>
            <person name="Guiguen Y."/>
        </authorList>
    </citation>
    <scope>NUCLEOTIDE SEQUENCE</scope>
    <source>
        <strain evidence="2">WJC10195</strain>
    </source>
</reference>
<gene>
    <name evidence="2" type="ORF">SKAU_G00021780</name>
</gene>
<dbReference type="OrthoDB" id="10037236at2759"/>
<dbReference type="PROSITE" id="PS50878">
    <property type="entry name" value="RT_POL"/>
    <property type="match status" value="1"/>
</dbReference>
<sequence length="215" mass="24039">MQTLAHTSIPLSRTPLDPLQFAYRASKSVDDAISLALQTTLEHLDKRDTYVKMLFNDYSSAFNIILPTKLVSKLGDLGLGSSICTWILDFLTGRPQVVRIGNKTSSTLVINTGTPQGCCLSLRLYSLYTHDCTAKQSSNRIIKFADDTTVIGLISSNDESAYRQGVSDLALWCQDNNLALNVNKMKELYLSRFKLYLNLVYIYLTKSVDCSVYLI</sequence>
<dbReference type="InterPro" id="IPR000477">
    <property type="entry name" value="RT_dom"/>
</dbReference>
<evidence type="ECO:0000313" key="2">
    <source>
        <dbReference type="EMBL" id="KAJ8381400.1"/>
    </source>
</evidence>
<evidence type="ECO:0000313" key="3">
    <source>
        <dbReference type="Proteomes" id="UP001152622"/>
    </source>
</evidence>
<dbReference type="AlphaFoldDB" id="A0A9Q1GD87"/>
<accession>A0A9Q1GD87</accession>